<dbReference type="InterPro" id="IPR035906">
    <property type="entry name" value="MetI-like_sf"/>
</dbReference>
<reference evidence="11" key="1">
    <citation type="submission" date="2020-05" db="EMBL/GenBank/DDBJ databases">
        <authorList>
            <person name="Chiriac C."/>
            <person name="Salcher M."/>
            <person name="Ghai R."/>
            <person name="Kavagutti S V."/>
        </authorList>
    </citation>
    <scope>NUCLEOTIDE SEQUENCE</scope>
</reference>
<dbReference type="SUPFAM" id="SSF161098">
    <property type="entry name" value="MetI-like"/>
    <property type="match status" value="1"/>
</dbReference>
<dbReference type="InterPro" id="IPR000515">
    <property type="entry name" value="MetI-like"/>
</dbReference>
<dbReference type="PANTHER" id="PTHR30425:SF1">
    <property type="entry name" value="PHOSPHATE TRANSPORT SYSTEM PERMEASE PROTEIN PSTC"/>
    <property type="match status" value="1"/>
</dbReference>
<evidence type="ECO:0000256" key="4">
    <source>
        <dbReference type="ARBA" id="ARBA00022475"/>
    </source>
</evidence>
<name>A0A6J6KHC0_9ZZZZ</name>
<feature type="transmembrane region" description="Helical" evidence="9">
    <location>
        <begin position="123"/>
        <end position="143"/>
    </location>
</feature>
<evidence type="ECO:0000256" key="8">
    <source>
        <dbReference type="ARBA" id="ARBA00023136"/>
    </source>
</evidence>
<comment type="subcellular location">
    <subcellularLocation>
        <location evidence="1">Cell membrane</location>
        <topology evidence="1">Multi-pass membrane protein</topology>
    </subcellularLocation>
</comment>
<evidence type="ECO:0000313" key="12">
    <source>
        <dbReference type="EMBL" id="CAB4654703.1"/>
    </source>
</evidence>
<dbReference type="InterPro" id="IPR051124">
    <property type="entry name" value="Phosphate_Transport_Permease"/>
</dbReference>
<dbReference type="PANTHER" id="PTHR30425">
    <property type="entry name" value="PHOSPHATE TRANSPORT SYSTEM PERMEASE PROTEIN PST"/>
    <property type="match status" value="1"/>
</dbReference>
<dbReference type="NCBIfam" id="TIGR02138">
    <property type="entry name" value="phosphate_pstC"/>
    <property type="match status" value="1"/>
</dbReference>
<evidence type="ECO:0000313" key="11">
    <source>
        <dbReference type="EMBL" id="CAB4649207.1"/>
    </source>
</evidence>
<feature type="transmembrane region" description="Helical" evidence="9">
    <location>
        <begin position="293"/>
        <end position="312"/>
    </location>
</feature>
<proteinExistence type="inferred from homology"/>
<dbReference type="PROSITE" id="PS50928">
    <property type="entry name" value="ABC_TM1"/>
    <property type="match status" value="1"/>
</dbReference>
<dbReference type="InterPro" id="IPR011864">
    <property type="entry name" value="Phosphate_PstC"/>
</dbReference>
<feature type="transmembrane region" description="Helical" evidence="9">
    <location>
        <begin position="179"/>
        <end position="197"/>
    </location>
</feature>
<comment type="similarity">
    <text evidence="2">Belongs to the binding-protein-dependent transport system permease family. CysTW subfamily.</text>
</comment>
<protein>
    <submittedName>
        <fullName evidence="11">Unannotated protein</fullName>
    </submittedName>
</protein>
<evidence type="ECO:0000256" key="7">
    <source>
        <dbReference type="ARBA" id="ARBA00022989"/>
    </source>
</evidence>
<dbReference type="CDD" id="cd06261">
    <property type="entry name" value="TM_PBP2"/>
    <property type="match status" value="1"/>
</dbReference>
<keyword evidence="4" id="KW-1003">Cell membrane</keyword>
<evidence type="ECO:0000256" key="6">
    <source>
        <dbReference type="ARBA" id="ARBA00022692"/>
    </source>
</evidence>
<feature type="transmembrane region" description="Helical" evidence="9">
    <location>
        <begin position="27"/>
        <end position="48"/>
    </location>
</feature>
<feature type="transmembrane region" description="Helical" evidence="9">
    <location>
        <begin position="234"/>
        <end position="257"/>
    </location>
</feature>
<evidence type="ECO:0000256" key="3">
    <source>
        <dbReference type="ARBA" id="ARBA00022448"/>
    </source>
</evidence>
<evidence type="ECO:0000256" key="2">
    <source>
        <dbReference type="ARBA" id="ARBA00007069"/>
    </source>
</evidence>
<dbReference type="Gene3D" id="1.10.3720.10">
    <property type="entry name" value="MetI-like"/>
    <property type="match status" value="1"/>
</dbReference>
<keyword evidence="6 9" id="KW-0812">Transmembrane</keyword>
<keyword evidence="8 9" id="KW-0472">Membrane</keyword>
<dbReference type="GO" id="GO:0005886">
    <property type="term" value="C:plasma membrane"/>
    <property type="evidence" value="ECO:0007669"/>
    <property type="project" value="UniProtKB-SubCell"/>
</dbReference>
<keyword evidence="5" id="KW-0592">Phosphate transport</keyword>
<dbReference type="AlphaFoldDB" id="A0A6J6KHC0"/>
<evidence type="ECO:0000259" key="10">
    <source>
        <dbReference type="PROSITE" id="PS50928"/>
    </source>
</evidence>
<dbReference type="GO" id="GO:0005315">
    <property type="term" value="F:phosphate transmembrane transporter activity"/>
    <property type="evidence" value="ECO:0007669"/>
    <property type="project" value="InterPro"/>
</dbReference>
<dbReference type="Pfam" id="PF00528">
    <property type="entry name" value="BPD_transp_1"/>
    <property type="match status" value="1"/>
</dbReference>
<accession>A0A6J6KHC0</accession>
<feature type="transmembrane region" description="Helical" evidence="9">
    <location>
        <begin position="85"/>
        <end position="111"/>
    </location>
</feature>
<evidence type="ECO:0000256" key="1">
    <source>
        <dbReference type="ARBA" id="ARBA00004651"/>
    </source>
</evidence>
<dbReference type="EMBL" id="CAEZWB010000150">
    <property type="protein sequence ID" value="CAB4654703.1"/>
    <property type="molecule type" value="Genomic_DNA"/>
</dbReference>
<feature type="domain" description="ABC transmembrane type-1" evidence="10">
    <location>
        <begin position="86"/>
        <end position="312"/>
    </location>
</feature>
<gene>
    <name evidence="12" type="ORF">UFOPK2166_01025</name>
    <name evidence="11" type="ORF">UFOPK2195_00377</name>
</gene>
<organism evidence="11">
    <name type="scientific">freshwater metagenome</name>
    <dbReference type="NCBI Taxonomy" id="449393"/>
    <lineage>
        <taxon>unclassified sequences</taxon>
        <taxon>metagenomes</taxon>
        <taxon>ecological metagenomes</taxon>
    </lineage>
</organism>
<dbReference type="GO" id="GO:0006817">
    <property type="term" value="P:phosphate ion transport"/>
    <property type="evidence" value="ECO:0007669"/>
    <property type="project" value="UniProtKB-KW"/>
</dbReference>
<dbReference type="EMBL" id="CAEZWH010000048">
    <property type="protein sequence ID" value="CAB4649207.1"/>
    <property type="molecule type" value="Genomic_DNA"/>
</dbReference>
<evidence type="ECO:0000256" key="5">
    <source>
        <dbReference type="ARBA" id="ARBA00022592"/>
    </source>
</evidence>
<evidence type="ECO:0000256" key="9">
    <source>
        <dbReference type="SAM" id="Phobius"/>
    </source>
</evidence>
<keyword evidence="3" id="KW-0813">Transport</keyword>
<keyword evidence="7 9" id="KW-1133">Transmembrane helix</keyword>
<sequence length="324" mass="34654">MSIAAPLPQKRELNVVYSRGDKVFRGIVTAGAMTSLILLGLIGFFLFIRGAEVFASSGFKFITGSNWNVGSEDGVIPNDFSIGPMLLGTVVVSIIALIFAVPMSIGGALFLEFYAPQRIRRILVSLLDLAAAIPSLIFGLWGVQIFTSFGERWANFLADWLGWLPIFNSISDNFGRSPFVAGLVLAALITPITTSVAREVYSRTPRELIDTCYALGSSKWGAIKTVVIPFGKSGVVGGAMLGLGRALGETVAVYLVLNLNFRYTFRILESEGGNVASLIATKFGEATPDELKALVAAGFVLFVLTLSVNMVASRIVNRSARAAA</sequence>